<name>A0A267GTV4_9PLAT</name>
<evidence type="ECO:0000259" key="12">
    <source>
        <dbReference type="PROSITE" id="PS50011"/>
    </source>
</evidence>
<dbReference type="PANTHER" id="PTHR24346:SF30">
    <property type="entry name" value="MATERNAL EMBRYONIC LEUCINE ZIPPER KINASE"/>
    <property type="match status" value="1"/>
</dbReference>
<evidence type="ECO:0000256" key="6">
    <source>
        <dbReference type="ARBA" id="ARBA00022777"/>
    </source>
</evidence>
<evidence type="ECO:0000313" key="14">
    <source>
        <dbReference type="EMBL" id="PAA88712.1"/>
    </source>
</evidence>
<evidence type="ECO:0000256" key="4">
    <source>
        <dbReference type="ARBA" id="ARBA00022679"/>
    </source>
</evidence>
<keyword evidence="4" id="KW-0808">Transferase</keyword>
<dbReference type="InterPro" id="IPR001772">
    <property type="entry name" value="KA1_dom"/>
</dbReference>
<evidence type="ECO:0000256" key="10">
    <source>
        <dbReference type="PROSITE-ProRule" id="PRU10141"/>
    </source>
</evidence>
<feature type="compositionally biased region" description="Low complexity" evidence="11">
    <location>
        <begin position="510"/>
        <end position="531"/>
    </location>
</feature>
<evidence type="ECO:0000259" key="13">
    <source>
        <dbReference type="PROSITE" id="PS50032"/>
    </source>
</evidence>
<keyword evidence="15" id="KW-1185">Reference proteome</keyword>
<dbReference type="OrthoDB" id="193931at2759"/>
<dbReference type="GO" id="GO:0005737">
    <property type="term" value="C:cytoplasm"/>
    <property type="evidence" value="ECO:0007669"/>
    <property type="project" value="TreeGrafter"/>
</dbReference>
<evidence type="ECO:0000256" key="8">
    <source>
        <dbReference type="ARBA" id="ARBA00047899"/>
    </source>
</evidence>
<comment type="caution">
    <text evidence="14">The sequence shown here is derived from an EMBL/GenBank/DDBJ whole genome shotgun (WGS) entry which is preliminary data.</text>
</comment>
<dbReference type="PROSITE" id="PS50011">
    <property type="entry name" value="PROTEIN_KINASE_DOM"/>
    <property type="match status" value="1"/>
</dbReference>
<dbReference type="InterPro" id="IPR011009">
    <property type="entry name" value="Kinase-like_dom_sf"/>
</dbReference>
<evidence type="ECO:0000256" key="1">
    <source>
        <dbReference type="ARBA" id="ARBA00006234"/>
    </source>
</evidence>
<dbReference type="SUPFAM" id="SSF103243">
    <property type="entry name" value="KA1-like"/>
    <property type="match status" value="1"/>
</dbReference>
<dbReference type="GO" id="GO:0106310">
    <property type="term" value="F:protein serine kinase activity"/>
    <property type="evidence" value="ECO:0007669"/>
    <property type="project" value="RHEA"/>
</dbReference>
<dbReference type="EMBL" id="NIVC01000177">
    <property type="protein sequence ID" value="PAA88712.1"/>
    <property type="molecule type" value="Genomic_DNA"/>
</dbReference>
<feature type="compositionally biased region" description="Low complexity" evidence="11">
    <location>
        <begin position="559"/>
        <end position="593"/>
    </location>
</feature>
<dbReference type="GO" id="GO:0035556">
    <property type="term" value="P:intracellular signal transduction"/>
    <property type="evidence" value="ECO:0007669"/>
    <property type="project" value="TreeGrafter"/>
</dbReference>
<evidence type="ECO:0000256" key="2">
    <source>
        <dbReference type="ARBA" id="ARBA00012513"/>
    </source>
</evidence>
<dbReference type="InterPro" id="IPR008271">
    <property type="entry name" value="Ser/Thr_kinase_AS"/>
</dbReference>
<dbReference type="FunFam" id="1.10.510.10:FF:000271">
    <property type="entry name" value="Non-specific serine/threonine protein kinase"/>
    <property type="match status" value="1"/>
</dbReference>
<keyword evidence="6" id="KW-0418">Kinase</keyword>
<dbReference type="PROSITE" id="PS00108">
    <property type="entry name" value="PROTEIN_KINASE_ST"/>
    <property type="match status" value="1"/>
</dbReference>
<feature type="compositionally biased region" description="Low complexity" evidence="11">
    <location>
        <begin position="477"/>
        <end position="486"/>
    </location>
</feature>
<evidence type="ECO:0000256" key="3">
    <source>
        <dbReference type="ARBA" id="ARBA00022527"/>
    </source>
</evidence>
<feature type="domain" description="KA1" evidence="13">
    <location>
        <begin position="677"/>
        <end position="726"/>
    </location>
</feature>
<dbReference type="FunFam" id="3.30.310.80:FF:000011">
    <property type="entry name" value="Non-specific serine/threonine protein kinase"/>
    <property type="match status" value="1"/>
</dbReference>
<dbReference type="InterPro" id="IPR000719">
    <property type="entry name" value="Prot_kinase_dom"/>
</dbReference>
<feature type="compositionally biased region" description="Polar residues" evidence="11">
    <location>
        <begin position="540"/>
        <end position="551"/>
    </location>
</feature>
<dbReference type="PROSITE" id="PS00107">
    <property type="entry name" value="PROTEIN_KINASE_ATP"/>
    <property type="match status" value="1"/>
</dbReference>
<dbReference type="InterPro" id="IPR028375">
    <property type="entry name" value="KA1/Ssp2_C"/>
</dbReference>
<dbReference type="CDD" id="cd12198">
    <property type="entry name" value="MELK_C"/>
    <property type="match status" value="1"/>
</dbReference>
<feature type="binding site" evidence="10">
    <location>
        <position position="59"/>
    </location>
    <ligand>
        <name>ATP</name>
        <dbReference type="ChEBI" id="CHEBI:30616"/>
    </ligand>
</feature>
<evidence type="ECO:0000256" key="7">
    <source>
        <dbReference type="ARBA" id="ARBA00022840"/>
    </source>
</evidence>
<comment type="similarity">
    <text evidence="1">Belongs to the protein kinase superfamily. CAMK Ser/Thr protein kinase family. SNF1 subfamily.</text>
</comment>
<proteinExistence type="inferred from homology"/>
<keyword evidence="3" id="KW-0723">Serine/threonine-protein kinase</keyword>
<evidence type="ECO:0000256" key="9">
    <source>
        <dbReference type="ARBA" id="ARBA00048679"/>
    </source>
</evidence>
<dbReference type="CDD" id="cd14341">
    <property type="entry name" value="UBA_MELK"/>
    <property type="match status" value="1"/>
</dbReference>
<dbReference type="Proteomes" id="UP000215902">
    <property type="component" value="Unassembled WGS sequence"/>
</dbReference>
<feature type="non-terminal residue" evidence="14">
    <location>
        <position position="1"/>
    </location>
</feature>
<dbReference type="FunFam" id="3.30.200.20:FF:000003">
    <property type="entry name" value="Non-specific serine/threonine protein kinase"/>
    <property type="match status" value="1"/>
</dbReference>
<dbReference type="SUPFAM" id="SSF56112">
    <property type="entry name" value="Protein kinase-like (PK-like)"/>
    <property type="match status" value="1"/>
</dbReference>
<dbReference type="Gene3D" id="3.30.310.80">
    <property type="entry name" value="Kinase associated domain 1, KA1"/>
    <property type="match status" value="1"/>
</dbReference>
<evidence type="ECO:0000313" key="15">
    <source>
        <dbReference type="Proteomes" id="UP000215902"/>
    </source>
</evidence>
<dbReference type="Pfam" id="PF00069">
    <property type="entry name" value="Pkinase"/>
    <property type="match status" value="1"/>
</dbReference>
<reference evidence="14 15" key="1">
    <citation type="submission" date="2017-06" db="EMBL/GenBank/DDBJ databases">
        <title>A platform for efficient transgenesis in Macrostomum lignano, a flatworm model organism for stem cell research.</title>
        <authorList>
            <person name="Berezikov E."/>
        </authorList>
    </citation>
    <scope>NUCLEOTIDE SEQUENCE [LARGE SCALE GENOMIC DNA]</scope>
    <source>
        <strain evidence="14">DV1</strain>
        <tissue evidence="14">Whole organism</tissue>
    </source>
</reference>
<evidence type="ECO:0000256" key="5">
    <source>
        <dbReference type="ARBA" id="ARBA00022741"/>
    </source>
</evidence>
<accession>A0A267GTV4</accession>
<dbReference type="AlphaFoldDB" id="A0A267GTV4"/>
<evidence type="ECO:0000256" key="11">
    <source>
        <dbReference type="SAM" id="MobiDB-lite"/>
    </source>
</evidence>
<keyword evidence="5 10" id="KW-0547">Nucleotide-binding</keyword>
<protein>
    <recommendedName>
        <fullName evidence="2">non-specific serine/threonine protein kinase</fullName>
        <ecNumber evidence="2">2.7.11.1</ecNumber>
    </recommendedName>
</protein>
<dbReference type="GO" id="GO:0004674">
    <property type="term" value="F:protein serine/threonine kinase activity"/>
    <property type="evidence" value="ECO:0007669"/>
    <property type="project" value="UniProtKB-KW"/>
</dbReference>
<dbReference type="Gene3D" id="1.10.510.10">
    <property type="entry name" value="Transferase(Phosphotransferase) domain 1"/>
    <property type="match status" value="1"/>
</dbReference>
<feature type="domain" description="Protein kinase" evidence="12">
    <location>
        <begin position="30"/>
        <end position="282"/>
    </location>
</feature>
<dbReference type="EC" id="2.7.11.1" evidence="2"/>
<dbReference type="STRING" id="282301.A0A267GTV4"/>
<dbReference type="GO" id="GO:0005524">
    <property type="term" value="F:ATP binding"/>
    <property type="evidence" value="ECO:0007669"/>
    <property type="project" value="UniProtKB-UniRule"/>
</dbReference>
<keyword evidence="7 10" id="KW-0067">ATP-binding</keyword>
<feature type="region of interest" description="Disordered" evidence="11">
    <location>
        <begin position="468"/>
        <end position="593"/>
    </location>
</feature>
<gene>
    <name evidence="14" type="ORF">BOX15_Mlig005112g1</name>
</gene>
<dbReference type="PROSITE" id="PS50032">
    <property type="entry name" value="KA1"/>
    <property type="match status" value="1"/>
</dbReference>
<comment type="catalytic activity">
    <reaction evidence="9">
        <text>L-seryl-[protein] + ATP = O-phospho-L-seryl-[protein] + ADP + H(+)</text>
        <dbReference type="Rhea" id="RHEA:17989"/>
        <dbReference type="Rhea" id="RHEA-COMP:9863"/>
        <dbReference type="Rhea" id="RHEA-COMP:11604"/>
        <dbReference type="ChEBI" id="CHEBI:15378"/>
        <dbReference type="ChEBI" id="CHEBI:29999"/>
        <dbReference type="ChEBI" id="CHEBI:30616"/>
        <dbReference type="ChEBI" id="CHEBI:83421"/>
        <dbReference type="ChEBI" id="CHEBI:456216"/>
        <dbReference type="EC" id="2.7.11.1"/>
    </reaction>
</comment>
<sequence length="727" mass="81232">QITKYRSTSKYTIDKVVVMSYFHAALDGFYQLGETIGSGGFAKVKAAYHILTGEKVAIKIMTKAELGEDLPRVKNEIEALKLIEHQHICQLYQVIETNERYYIVMEYCPGGELFDYIVEKDRLDEREARALFRQILSAVGHLHLRGIAHRDLKPENILIDEDQAMKLIDFGLSARPPGGAGGLLATCCGSPAYAAPELISQQQYRGSAADVWSLGVLLYALLCGFLPFEDQSLPALYKKIQRGQFDLPCWLSPSAAELLSKMMQTDPVRRVTVPMLARHAWVTDEGRLSEVAFEDGLFELQRPGRFYDKGAPTPSEAASEIGGTADRCLAELAWHCKRPKREVAAILANRRFDYLTATHLIMCRRLRRGASIRLLSEHWLQQLQLHQRQPSVQHHKSAQQHQLQQSLLAQPMPQPQFNDSGWLEEKPIPKLKQLAATGCAADCYGLSPLKVPTNQPIPICGVAMLGHHGNNAENKENQQQQQQQQKQQEEAVFAVPATPVRVSRPRHKVNNAAAPPASSARHHQQQQQHLQALTPLLNPLSPSRSVDSALNHQPPIPPEQQQQQQQPDRLSPTRSPLPSSPIPSIAAGASAARTPRSVFGSLERLGGRFRQAFTPKKRPGPGGSCEAGPRKLSAFNNVTTTEECHPQAVLNKLVRALSDRKIRFKQTGYLLRCQVCDDWGKVHLAFDLEVCSLSKQDSVGVRRKRVKGDSWHYKRLCEDILHTAQLQ</sequence>
<dbReference type="InterPro" id="IPR017441">
    <property type="entry name" value="Protein_kinase_ATP_BS"/>
</dbReference>
<dbReference type="PANTHER" id="PTHR24346">
    <property type="entry name" value="MAP/MICROTUBULE AFFINITY-REGULATING KINASE"/>
    <property type="match status" value="1"/>
</dbReference>
<organism evidence="14 15">
    <name type="scientific">Macrostomum lignano</name>
    <dbReference type="NCBI Taxonomy" id="282301"/>
    <lineage>
        <taxon>Eukaryota</taxon>
        <taxon>Metazoa</taxon>
        <taxon>Spiralia</taxon>
        <taxon>Lophotrochozoa</taxon>
        <taxon>Platyhelminthes</taxon>
        <taxon>Rhabditophora</taxon>
        <taxon>Macrostomorpha</taxon>
        <taxon>Macrostomida</taxon>
        <taxon>Macrostomidae</taxon>
        <taxon>Macrostomum</taxon>
    </lineage>
</organism>
<dbReference type="SMART" id="SM00220">
    <property type="entry name" value="S_TKc"/>
    <property type="match status" value="1"/>
</dbReference>
<dbReference type="Pfam" id="PF02149">
    <property type="entry name" value="KA1"/>
    <property type="match status" value="1"/>
</dbReference>
<comment type="catalytic activity">
    <reaction evidence="8">
        <text>L-threonyl-[protein] + ATP = O-phospho-L-threonyl-[protein] + ADP + H(+)</text>
        <dbReference type="Rhea" id="RHEA:46608"/>
        <dbReference type="Rhea" id="RHEA-COMP:11060"/>
        <dbReference type="Rhea" id="RHEA-COMP:11605"/>
        <dbReference type="ChEBI" id="CHEBI:15378"/>
        <dbReference type="ChEBI" id="CHEBI:30013"/>
        <dbReference type="ChEBI" id="CHEBI:30616"/>
        <dbReference type="ChEBI" id="CHEBI:61977"/>
        <dbReference type="ChEBI" id="CHEBI:456216"/>
        <dbReference type="EC" id="2.7.11.1"/>
    </reaction>
</comment>